<dbReference type="GO" id="GO:0046872">
    <property type="term" value="F:metal ion binding"/>
    <property type="evidence" value="ECO:0007669"/>
    <property type="project" value="UniProtKB-KW"/>
</dbReference>
<dbReference type="STRING" id="1472767.AOX59_06355"/>
<reference evidence="4 5" key="1">
    <citation type="submission" date="2016-01" db="EMBL/GenBank/DDBJ databases">
        <title>Complete genome sequence of strain Lentibacillus amyloliquefaciens LAM0015T isolated from saline sediment.</title>
        <authorList>
            <person name="Wang J.-L."/>
            <person name="He M.-X."/>
        </authorList>
    </citation>
    <scope>NUCLEOTIDE SEQUENCE [LARGE SCALE GENOMIC DNA]</scope>
    <source>
        <strain evidence="4 5">LAM0015</strain>
    </source>
</reference>
<dbReference type="InterPro" id="IPR034660">
    <property type="entry name" value="DinB/YfiT-like"/>
</dbReference>
<accession>A0A0U3NVF9</accession>
<dbReference type="InterPro" id="IPR007837">
    <property type="entry name" value="DinB"/>
</dbReference>
<evidence type="ECO:0000256" key="1">
    <source>
        <dbReference type="ARBA" id="ARBA00008635"/>
    </source>
</evidence>
<evidence type="ECO:0000313" key="5">
    <source>
        <dbReference type="Proteomes" id="UP000050331"/>
    </source>
</evidence>
<feature type="binding site" evidence="3">
    <location>
        <position position="41"/>
    </location>
    <ligand>
        <name>a divalent metal cation</name>
        <dbReference type="ChEBI" id="CHEBI:60240"/>
    </ligand>
</feature>
<sequence length="158" mass="18804">MYDYHVWANQQVFHHLKQLPERVYNGNVESVFPSVLDVMVHIYVVDITWLETMKESSFQDTVEKVERLRSEASEASIDELKEFYDELSKEYYSYFAEQQNLEQTIITEHPRYGRSEFILADLIHHVVNHGTYHRGNVTAMLRQQDQKGVPTDYVFFLH</sequence>
<evidence type="ECO:0000313" key="4">
    <source>
        <dbReference type="EMBL" id="ALX50555.1"/>
    </source>
</evidence>
<dbReference type="PANTHER" id="PTHR37302:SF1">
    <property type="entry name" value="PROTEIN DINB"/>
    <property type="match status" value="1"/>
</dbReference>
<name>A0A0U3NVF9_9BACI</name>
<dbReference type="PANTHER" id="PTHR37302">
    <property type="entry name" value="SLR1116 PROTEIN"/>
    <property type="match status" value="1"/>
</dbReference>
<feature type="binding site" evidence="3">
    <location>
        <position position="129"/>
    </location>
    <ligand>
        <name>a divalent metal cation</name>
        <dbReference type="ChEBI" id="CHEBI:60240"/>
    </ligand>
</feature>
<organism evidence="4 5">
    <name type="scientific">Lentibacillus amyloliquefaciens</name>
    <dbReference type="NCBI Taxonomy" id="1472767"/>
    <lineage>
        <taxon>Bacteria</taxon>
        <taxon>Bacillati</taxon>
        <taxon>Bacillota</taxon>
        <taxon>Bacilli</taxon>
        <taxon>Bacillales</taxon>
        <taxon>Bacillaceae</taxon>
        <taxon>Lentibacillus</taxon>
    </lineage>
</organism>
<feature type="binding site" evidence="3">
    <location>
        <position position="133"/>
    </location>
    <ligand>
        <name>a divalent metal cation</name>
        <dbReference type="ChEBI" id="CHEBI:60240"/>
    </ligand>
</feature>
<proteinExistence type="inferred from homology"/>
<dbReference type="KEGG" id="lao:AOX59_06355"/>
<comment type="similarity">
    <text evidence="1">Belongs to the DinB family.</text>
</comment>
<dbReference type="Proteomes" id="UP000050331">
    <property type="component" value="Chromosome"/>
</dbReference>
<protein>
    <submittedName>
        <fullName evidence="4">Damage-inducible protein DinB</fullName>
    </submittedName>
</protein>
<keyword evidence="2 3" id="KW-0479">Metal-binding</keyword>
<evidence type="ECO:0000256" key="3">
    <source>
        <dbReference type="PIRSR" id="PIRSR607837-1"/>
    </source>
</evidence>
<keyword evidence="5" id="KW-1185">Reference proteome</keyword>
<dbReference type="Pfam" id="PF05163">
    <property type="entry name" value="DinB"/>
    <property type="match status" value="1"/>
</dbReference>
<evidence type="ECO:0000256" key="2">
    <source>
        <dbReference type="ARBA" id="ARBA00022723"/>
    </source>
</evidence>
<gene>
    <name evidence="4" type="ORF">AOX59_06355</name>
</gene>
<dbReference type="SUPFAM" id="SSF109854">
    <property type="entry name" value="DinB/YfiT-like putative metalloenzymes"/>
    <property type="match status" value="1"/>
</dbReference>
<dbReference type="EMBL" id="CP013862">
    <property type="protein sequence ID" value="ALX50555.1"/>
    <property type="molecule type" value="Genomic_DNA"/>
</dbReference>
<dbReference type="Gene3D" id="1.20.120.450">
    <property type="entry name" value="dinb family like domain"/>
    <property type="match status" value="1"/>
</dbReference>
<dbReference type="AlphaFoldDB" id="A0A0U3NVF9"/>